<organism evidence="2 3">
    <name type="scientific">Moraxella macacae 0408225</name>
    <dbReference type="NCBI Taxonomy" id="1230338"/>
    <lineage>
        <taxon>Bacteria</taxon>
        <taxon>Pseudomonadati</taxon>
        <taxon>Pseudomonadota</taxon>
        <taxon>Gammaproteobacteria</taxon>
        <taxon>Moraxellales</taxon>
        <taxon>Moraxellaceae</taxon>
        <taxon>Moraxella</taxon>
    </lineage>
</organism>
<dbReference type="STRING" id="1230338.MOMA_01810"/>
<proteinExistence type="predicted"/>
<protein>
    <recommendedName>
        <fullName evidence="1">HTH cro/C1-type domain-containing protein</fullName>
    </recommendedName>
</protein>
<name>L2F9G8_9GAMM</name>
<dbReference type="SUPFAM" id="SSF47413">
    <property type="entry name" value="lambda repressor-like DNA-binding domains"/>
    <property type="match status" value="1"/>
</dbReference>
<evidence type="ECO:0000313" key="3">
    <source>
        <dbReference type="Proteomes" id="UP000023795"/>
    </source>
</evidence>
<dbReference type="SMART" id="SM00530">
    <property type="entry name" value="HTH_XRE"/>
    <property type="match status" value="1"/>
</dbReference>
<dbReference type="PATRIC" id="fig|1230338.3.peg.399"/>
<accession>L2F9G8</accession>
<dbReference type="AlphaFoldDB" id="L2F9G8"/>
<feature type="domain" description="HTH cro/C1-type" evidence="1">
    <location>
        <begin position="3"/>
        <end position="49"/>
    </location>
</feature>
<dbReference type="Pfam" id="PF01381">
    <property type="entry name" value="HTH_3"/>
    <property type="match status" value="1"/>
</dbReference>
<evidence type="ECO:0000313" key="2">
    <source>
        <dbReference type="EMBL" id="ELA09103.1"/>
    </source>
</evidence>
<sequence length="127" mass="14692">MSGKTQDEMAEVMHMSKSGYTHIEHDKGYPSLDKIEQIAKVFNMSTIEFLDFCENGATFFLSGDQVENQNSTYNYYVMGKNGHELLLAEMEKQRLEIQYKDELLKEKDKQIKLLEKLVGSLADIEEK</sequence>
<dbReference type="InterPro" id="IPR010982">
    <property type="entry name" value="Lambda_DNA-bd_dom_sf"/>
</dbReference>
<dbReference type="PROSITE" id="PS50943">
    <property type="entry name" value="HTH_CROC1"/>
    <property type="match status" value="1"/>
</dbReference>
<reference evidence="2 3" key="1">
    <citation type="journal article" date="2013" name="Genome Announc.">
        <title>Genome Sequence of Moraxella macacae 0408225, a Novel Bacterial Species Isolated from a Cynomolgus Macaque with Epistaxis.</title>
        <authorList>
            <person name="Ladner J.T."/>
            <person name="Whitehouse C.A."/>
            <person name="Koroleva G.I."/>
            <person name="Palacios G.F."/>
        </authorList>
    </citation>
    <scope>NUCLEOTIDE SEQUENCE [LARGE SCALE GENOMIC DNA]</scope>
    <source>
        <strain evidence="2 3">0408225</strain>
    </source>
</reference>
<dbReference type="CDD" id="cd00093">
    <property type="entry name" value="HTH_XRE"/>
    <property type="match status" value="1"/>
</dbReference>
<dbReference type="GO" id="GO:0003677">
    <property type="term" value="F:DNA binding"/>
    <property type="evidence" value="ECO:0007669"/>
    <property type="project" value="InterPro"/>
</dbReference>
<keyword evidence="3" id="KW-1185">Reference proteome</keyword>
<dbReference type="EMBL" id="ANIN01000001">
    <property type="protein sequence ID" value="ELA09103.1"/>
    <property type="molecule type" value="Genomic_DNA"/>
</dbReference>
<dbReference type="eggNOG" id="COG1813">
    <property type="taxonomic scope" value="Bacteria"/>
</dbReference>
<comment type="caution">
    <text evidence="2">The sequence shown here is derived from an EMBL/GenBank/DDBJ whole genome shotgun (WGS) entry which is preliminary data.</text>
</comment>
<dbReference type="Proteomes" id="UP000023795">
    <property type="component" value="Unassembled WGS sequence"/>
</dbReference>
<dbReference type="Gene3D" id="1.10.260.40">
    <property type="entry name" value="lambda repressor-like DNA-binding domains"/>
    <property type="match status" value="1"/>
</dbReference>
<gene>
    <name evidence="2" type="ORF">MOMA_01810</name>
</gene>
<dbReference type="InterPro" id="IPR001387">
    <property type="entry name" value="Cro/C1-type_HTH"/>
</dbReference>
<evidence type="ECO:0000259" key="1">
    <source>
        <dbReference type="PROSITE" id="PS50943"/>
    </source>
</evidence>